<evidence type="ECO:0000256" key="2">
    <source>
        <dbReference type="ARBA" id="ARBA00022679"/>
    </source>
</evidence>
<evidence type="ECO:0000313" key="5">
    <source>
        <dbReference type="EMBL" id="MBB4665880.1"/>
    </source>
</evidence>
<proteinExistence type="predicted"/>
<dbReference type="Pfam" id="PF13649">
    <property type="entry name" value="Methyltransf_25"/>
    <property type="match status" value="1"/>
</dbReference>
<dbReference type="Proteomes" id="UP000573729">
    <property type="component" value="Unassembled WGS sequence"/>
</dbReference>
<sequence length="235" mass="25814">MSLRTRDTVLRELMDDPDCDPARLAATLRRFDTVNRLIGGWGRVWERHLAPVLRGLDRPARVLDVGSGGGDVIVRLADRAEREGLRVDWLGIDPDERALDVARERERPNVTFAATDAAALRATGIRFDAVISNHVLHHLSKADLAGFADDTSALTAGPVFHADIERGRLAYALYSVGITPLQHGTFLRTDGLRSIRRSHRADELQAALGGDWQVVTPAPFRLLAIGRGHAGDRRG</sequence>
<keyword evidence="3" id="KW-0949">S-adenosyl-L-methionine</keyword>
<feature type="domain" description="Methyltransferase" evidence="4">
    <location>
        <begin position="62"/>
        <end position="148"/>
    </location>
</feature>
<accession>A0A7W7BNG6</accession>
<evidence type="ECO:0000259" key="4">
    <source>
        <dbReference type="Pfam" id="PF13649"/>
    </source>
</evidence>
<dbReference type="CDD" id="cd02440">
    <property type="entry name" value="AdoMet_MTases"/>
    <property type="match status" value="1"/>
</dbReference>
<reference evidence="5 6" key="1">
    <citation type="submission" date="2020-08" db="EMBL/GenBank/DDBJ databases">
        <title>Sequencing the genomes of 1000 actinobacteria strains.</title>
        <authorList>
            <person name="Klenk H.-P."/>
        </authorList>
    </citation>
    <scope>NUCLEOTIDE SEQUENCE [LARGE SCALE GENOMIC DNA]</scope>
    <source>
        <strain evidence="5 6">DSM 24947</strain>
    </source>
</reference>
<evidence type="ECO:0000256" key="3">
    <source>
        <dbReference type="ARBA" id="ARBA00022691"/>
    </source>
</evidence>
<dbReference type="PANTHER" id="PTHR43464">
    <property type="entry name" value="METHYLTRANSFERASE"/>
    <property type="match status" value="1"/>
</dbReference>
<comment type="caution">
    <text evidence="5">The sequence shown here is derived from an EMBL/GenBank/DDBJ whole genome shotgun (WGS) entry which is preliminary data.</text>
</comment>
<dbReference type="GO" id="GO:0008168">
    <property type="term" value="F:methyltransferase activity"/>
    <property type="evidence" value="ECO:0007669"/>
    <property type="project" value="UniProtKB-KW"/>
</dbReference>
<evidence type="ECO:0000313" key="6">
    <source>
        <dbReference type="Proteomes" id="UP000573729"/>
    </source>
</evidence>
<keyword evidence="1 5" id="KW-0489">Methyltransferase</keyword>
<dbReference type="AlphaFoldDB" id="A0A7W7BNG6"/>
<dbReference type="InterPro" id="IPR041698">
    <property type="entry name" value="Methyltransf_25"/>
</dbReference>
<dbReference type="EMBL" id="JACHMD010000001">
    <property type="protein sequence ID" value="MBB4665880.1"/>
    <property type="molecule type" value="Genomic_DNA"/>
</dbReference>
<dbReference type="SUPFAM" id="SSF53335">
    <property type="entry name" value="S-adenosyl-L-methionine-dependent methyltransferases"/>
    <property type="match status" value="1"/>
</dbReference>
<dbReference type="PANTHER" id="PTHR43464:SF19">
    <property type="entry name" value="UBIQUINONE BIOSYNTHESIS O-METHYLTRANSFERASE, MITOCHONDRIAL"/>
    <property type="match status" value="1"/>
</dbReference>
<dbReference type="Gene3D" id="3.40.50.150">
    <property type="entry name" value="Vaccinia Virus protein VP39"/>
    <property type="match status" value="1"/>
</dbReference>
<dbReference type="RefSeq" id="WP_184214903.1">
    <property type="nucleotide sequence ID" value="NZ_JACHMD010000001.1"/>
</dbReference>
<dbReference type="InterPro" id="IPR029063">
    <property type="entry name" value="SAM-dependent_MTases_sf"/>
</dbReference>
<protein>
    <submittedName>
        <fullName evidence="5">2-polyprenyl-3-methyl-5-hydroxy-6-metoxy-1, 4-benzoquinol methylase</fullName>
    </submittedName>
</protein>
<dbReference type="NCBIfam" id="NF004851">
    <property type="entry name" value="PRK06202.1"/>
    <property type="match status" value="1"/>
</dbReference>
<gene>
    <name evidence="5" type="ORF">BKA24_000589</name>
</gene>
<dbReference type="GO" id="GO:0032259">
    <property type="term" value="P:methylation"/>
    <property type="evidence" value="ECO:0007669"/>
    <property type="project" value="UniProtKB-KW"/>
</dbReference>
<name>A0A7W7BNG6_9MICO</name>
<organism evidence="5 6">
    <name type="scientific">Microbacterium marinum</name>
    <dbReference type="NCBI Taxonomy" id="421115"/>
    <lineage>
        <taxon>Bacteria</taxon>
        <taxon>Bacillati</taxon>
        <taxon>Actinomycetota</taxon>
        <taxon>Actinomycetes</taxon>
        <taxon>Micrococcales</taxon>
        <taxon>Microbacteriaceae</taxon>
        <taxon>Microbacterium</taxon>
    </lineage>
</organism>
<keyword evidence="6" id="KW-1185">Reference proteome</keyword>
<evidence type="ECO:0000256" key="1">
    <source>
        <dbReference type="ARBA" id="ARBA00022603"/>
    </source>
</evidence>
<keyword evidence="2" id="KW-0808">Transferase</keyword>